<feature type="region of interest" description="Disordered" evidence="9">
    <location>
        <begin position="594"/>
        <end position="619"/>
    </location>
</feature>
<keyword evidence="12" id="KW-1185">Reference proteome</keyword>
<feature type="region of interest" description="Disordered" evidence="9">
    <location>
        <begin position="118"/>
        <end position="161"/>
    </location>
</feature>
<sequence length="784" mass="85514">MSTPSTNPRRRAQKPTTTLVTPSTDAPSPTTMSLKKGDTFHSPTRLSSDLGNLSIASSPKRSYTSSQSLEDLVAGGQRVAEVIEQVNKTLSGFPSTIAGANLLKDPEVLPLPSFMLDRTSLPQTDNNDAKCSSKRRTRQADHTHGSDSGIGSSIGGDSRCSGSITSTVNTSAITKSHTSVSSSTNNGHVLSEHAVKHIQLHIVKPILAEESLKEFHPLVEEVPSRIGSKAITNIRDLEKTLIFLAPEYSASSSSYLRFCETAVRCIHATVPALSEVDQRLPADRPYTDFYFLDLIEQIRKYAAIMAATREKEAKGEALDEMDFSPSEKLTLKGGMTQDGSPLELVREKDGKTIPIASDEDRAAAASSKRSVSEESDDELAVRSMARRRKSDKPGDVAHACRACGKDFKRPCDLTKHEKTHSRPWKCPDVGCKYHEYGWPTEKEMQRHMNDKHSAAPSLFRCKYVPCSYSSKRESNCKQHMEKAHGWTYVRSKSNGRRKGGAQQLNTDISPAVPSLSTPMTPYAPSPVFSSWDTSNSASRENLLSANNNLFPGPNFSDAYPEATTGFGSEQEFDFNNLPMDLANTTTNGPFGHTPAMSVDGRRGSHTTSSDPMLSSNPSPAEPTAFVDAFTPDQQPDLNLATEFDHTAFMFSNGGIQQPTPATSVGPSDVNLNLNTNVYTNAVTSHPQHISPLSGQDVPLYSPADQMNFDEGYVDDLTFQAQRTDFQPPHADFELFPQANGTNGTLDDMFPDLPQQNATSIPYNAWDGFGTGNAFNGGYDFSGQR</sequence>
<feature type="compositionally biased region" description="Polar residues" evidence="9">
    <location>
        <begin position="120"/>
        <end position="130"/>
    </location>
</feature>
<dbReference type="InterPro" id="IPR051061">
    <property type="entry name" value="Zinc_finger_trans_reg"/>
</dbReference>
<evidence type="ECO:0000256" key="4">
    <source>
        <dbReference type="ARBA" id="ARBA00022833"/>
    </source>
</evidence>
<accession>A0A6A6HJT0</accession>
<dbReference type="PROSITE" id="PS50157">
    <property type="entry name" value="ZINC_FINGER_C2H2_2"/>
    <property type="match status" value="1"/>
</dbReference>
<dbReference type="SUPFAM" id="SSF57667">
    <property type="entry name" value="beta-beta-alpha zinc fingers"/>
    <property type="match status" value="1"/>
</dbReference>
<dbReference type="InterPro" id="IPR013087">
    <property type="entry name" value="Znf_C2H2_type"/>
</dbReference>
<dbReference type="PROSITE" id="PS00028">
    <property type="entry name" value="ZINC_FINGER_C2H2_1"/>
    <property type="match status" value="1"/>
</dbReference>
<keyword evidence="3 8" id="KW-0863">Zinc-finger</keyword>
<feature type="domain" description="C2H2-type" evidence="10">
    <location>
        <begin position="398"/>
        <end position="425"/>
    </location>
</feature>
<feature type="region of interest" description="Disordered" evidence="9">
    <location>
        <begin position="325"/>
        <end position="396"/>
    </location>
</feature>
<evidence type="ECO:0000256" key="3">
    <source>
        <dbReference type="ARBA" id="ARBA00022771"/>
    </source>
</evidence>
<dbReference type="SMART" id="SM00355">
    <property type="entry name" value="ZnF_C2H2"/>
    <property type="match status" value="3"/>
</dbReference>
<dbReference type="GO" id="GO:0006357">
    <property type="term" value="P:regulation of transcription by RNA polymerase II"/>
    <property type="evidence" value="ECO:0007669"/>
    <property type="project" value="TreeGrafter"/>
</dbReference>
<keyword evidence="7" id="KW-0539">Nucleus</keyword>
<dbReference type="InterPro" id="IPR036236">
    <property type="entry name" value="Znf_C2H2_sf"/>
</dbReference>
<evidence type="ECO:0000256" key="8">
    <source>
        <dbReference type="PROSITE-ProRule" id="PRU00042"/>
    </source>
</evidence>
<protein>
    <recommendedName>
        <fullName evidence="10">C2H2-type domain-containing protein</fullName>
    </recommendedName>
</protein>
<comment type="subcellular location">
    <subcellularLocation>
        <location evidence="1">Nucleus</location>
    </subcellularLocation>
</comment>
<evidence type="ECO:0000256" key="7">
    <source>
        <dbReference type="ARBA" id="ARBA00023242"/>
    </source>
</evidence>
<evidence type="ECO:0000256" key="5">
    <source>
        <dbReference type="ARBA" id="ARBA00023015"/>
    </source>
</evidence>
<evidence type="ECO:0000313" key="12">
    <source>
        <dbReference type="Proteomes" id="UP000800092"/>
    </source>
</evidence>
<gene>
    <name evidence="11" type="ORF">EV356DRAFT_335888</name>
</gene>
<evidence type="ECO:0000256" key="1">
    <source>
        <dbReference type="ARBA" id="ARBA00004123"/>
    </source>
</evidence>
<evidence type="ECO:0000256" key="2">
    <source>
        <dbReference type="ARBA" id="ARBA00022723"/>
    </source>
</evidence>
<dbReference type="GO" id="GO:0008270">
    <property type="term" value="F:zinc ion binding"/>
    <property type="evidence" value="ECO:0007669"/>
    <property type="project" value="UniProtKB-KW"/>
</dbReference>
<evidence type="ECO:0000259" key="10">
    <source>
        <dbReference type="PROSITE" id="PS50157"/>
    </source>
</evidence>
<keyword evidence="2" id="KW-0479">Metal-binding</keyword>
<name>A0A6A6HJT0_VIRVR</name>
<dbReference type="PANTHER" id="PTHR46179:SF13">
    <property type="entry name" value="C2H2-TYPE DOMAIN-CONTAINING PROTEIN"/>
    <property type="match status" value="1"/>
</dbReference>
<feature type="compositionally biased region" description="Polar residues" evidence="9">
    <location>
        <begin position="605"/>
        <end position="618"/>
    </location>
</feature>
<dbReference type="EMBL" id="ML991777">
    <property type="protein sequence ID" value="KAF2238079.1"/>
    <property type="molecule type" value="Genomic_DNA"/>
</dbReference>
<keyword evidence="4" id="KW-0862">Zinc</keyword>
<feature type="compositionally biased region" description="Polar residues" evidence="9">
    <location>
        <begin position="14"/>
        <end position="33"/>
    </location>
</feature>
<dbReference type="AlphaFoldDB" id="A0A6A6HJT0"/>
<reference evidence="11" key="1">
    <citation type="journal article" date="2020" name="Stud. Mycol.">
        <title>101 Dothideomycetes genomes: a test case for predicting lifestyles and emergence of pathogens.</title>
        <authorList>
            <person name="Haridas S."/>
            <person name="Albert R."/>
            <person name="Binder M."/>
            <person name="Bloem J."/>
            <person name="Labutti K."/>
            <person name="Salamov A."/>
            <person name="Andreopoulos B."/>
            <person name="Baker S."/>
            <person name="Barry K."/>
            <person name="Bills G."/>
            <person name="Bluhm B."/>
            <person name="Cannon C."/>
            <person name="Castanera R."/>
            <person name="Culley D."/>
            <person name="Daum C."/>
            <person name="Ezra D."/>
            <person name="Gonzalez J."/>
            <person name="Henrissat B."/>
            <person name="Kuo A."/>
            <person name="Liang C."/>
            <person name="Lipzen A."/>
            <person name="Lutzoni F."/>
            <person name="Magnuson J."/>
            <person name="Mondo S."/>
            <person name="Nolan M."/>
            <person name="Ohm R."/>
            <person name="Pangilinan J."/>
            <person name="Park H.-J."/>
            <person name="Ramirez L."/>
            <person name="Alfaro M."/>
            <person name="Sun H."/>
            <person name="Tritt A."/>
            <person name="Yoshinaga Y."/>
            <person name="Zwiers L.-H."/>
            <person name="Turgeon B."/>
            <person name="Goodwin S."/>
            <person name="Spatafora J."/>
            <person name="Crous P."/>
            <person name="Grigoriev I."/>
        </authorList>
    </citation>
    <scope>NUCLEOTIDE SEQUENCE</scope>
    <source>
        <strain evidence="11">Tuck. ex Michener</strain>
    </source>
</reference>
<feature type="compositionally biased region" description="Low complexity" evidence="9">
    <location>
        <begin position="146"/>
        <end position="161"/>
    </location>
</feature>
<evidence type="ECO:0000256" key="9">
    <source>
        <dbReference type="SAM" id="MobiDB-lite"/>
    </source>
</evidence>
<evidence type="ECO:0000256" key="6">
    <source>
        <dbReference type="ARBA" id="ARBA00023163"/>
    </source>
</evidence>
<keyword evidence="5" id="KW-0805">Transcription regulation</keyword>
<feature type="region of interest" description="Disordered" evidence="9">
    <location>
        <begin position="1"/>
        <end position="45"/>
    </location>
</feature>
<proteinExistence type="predicted"/>
<evidence type="ECO:0000313" key="11">
    <source>
        <dbReference type="EMBL" id="KAF2238079.1"/>
    </source>
</evidence>
<dbReference type="PANTHER" id="PTHR46179">
    <property type="entry name" value="ZINC FINGER PROTEIN"/>
    <property type="match status" value="1"/>
</dbReference>
<dbReference type="GO" id="GO:0005634">
    <property type="term" value="C:nucleus"/>
    <property type="evidence" value="ECO:0007669"/>
    <property type="project" value="UniProtKB-SubCell"/>
</dbReference>
<dbReference type="OrthoDB" id="9368434at2759"/>
<dbReference type="Proteomes" id="UP000800092">
    <property type="component" value="Unassembled WGS sequence"/>
</dbReference>
<organism evidence="11 12">
    <name type="scientific">Viridothelium virens</name>
    <name type="common">Speckled blister lichen</name>
    <name type="synonym">Trypethelium virens</name>
    <dbReference type="NCBI Taxonomy" id="1048519"/>
    <lineage>
        <taxon>Eukaryota</taxon>
        <taxon>Fungi</taxon>
        <taxon>Dikarya</taxon>
        <taxon>Ascomycota</taxon>
        <taxon>Pezizomycotina</taxon>
        <taxon>Dothideomycetes</taxon>
        <taxon>Dothideomycetes incertae sedis</taxon>
        <taxon>Trypetheliales</taxon>
        <taxon>Trypetheliaceae</taxon>
        <taxon>Viridothelium</taxon>
    </lineage>
</organism>
<dbReference type="Gene3D" id="3.30.160.60">
    <property type="entry name" value="Classic Zinc Finger"/>
    <property type="match status" value="1"/>
</dbReference>
<keyword evidence="6" id="KW-0804">Transcription</keyword>